<gene>
    <name evidence="2" type="ORF">OEZ71_00220</name>
</gene>
<accession>A0ABT2ZHV3</accession>
<reference evidence="2 3" key="1">
    <citation type="submission" date="2022-10" db="EMBL/GenBank/DDBJ databases">
        <title>Defluviimonas sp. nov., isolated from ocean surface sediments.</title>
        <authorList>
            <person name="He W."/>
            <person name="Wang L."/>
            <person name="Zhang D.-F."/>
        </authorList>
    </citation>
    <scope>NUCLEOTIDE SEQUENCE [LARGE SCALE GENOMIC DNA]</scope>
    <source>
        <strain evidence="2 3">WL0050</strain>
    </source>
</reference>
<feature type="transmembrane region" description="Helical" evidence="1">
    <location>
        <begin position="6"/>
        <end position="29"/>
    </location>
</feature>
<sequence length="157" mass="17379">MAWNWEQITAVATVLGVLGGLISVGFVVYEVRRNADAIEGATVQGLMSLEVQVFSILAEHAEVFERGAADLTSLSAGEKFLFDRLVACKLSLLNSAFVQYEQQLIDDDVWEAYVRAFHEDIRAPGFLAAWQAIEARYPEGFRDGLRAQPSLNELNAI</sequence>
<keyword evidence="3" id="KW-1185">Reference proteome</keyword>
<evidence type="ECO:0000256" key="1">
    <source>
        <dbReference type="SAM" id="Phobius"/>
    </source>
</evidence>
<organism evidence="2 3">
    <name type="scientific">Albidovulum litorale</name>
    <dbReference type="NCBI Taxonomy" id="2984134"/>
    <lineage>
        <taxon>Bacteria</taxon>
        <taxon>Pseudomonadati</taxon>
        <taxon>Pseudomonadota</taxon>
        <taxon>Alphaproteobacteria</taxon>
        <taxon>Rhodobacterales</taxon>
        <taxon>Paracoccaceae</taxon>
        <taxon>Albidovulum</taxon>
    </lineage>
</organism>
<dbReference type="Proteomes" id="UP001652564">
    <property type="component" value="Unassembled WGS sequence"/>
</dbReference>
<protein>
    <recommendedName>
        <fullName evidence="4">DUF4760 domain-containing protein</fullName>
    </recommendedName>
</protein>
<comment type="caution">
    <text evidence="2">The sequence shown here is derived from an EMBL/GenBank/DDBJ whole genome shotgun (WGS) entry which is preliminary data.</text>
</comment>
<evidence type="ECO:0008006" key="4">
    <source>
        <dbReference type="Google" id="ProtNLM"/>
    </source>
</evidence>
<proteinExistence type="predicted"/>
<keyword evidence="1" id="KW-0812">Transmembrane</keyword>
<dbReference type="EMBL" id="JAOWKZ010000001">
    <property type="protein sequence ID" value="MCV2870713.1"/>
    <property type="molecule type" value="Genomic_DNA"/>
</dbReference>
<keyword evidence="1" id="KW-1133">Transmembrane helix</keyword>
<evidence type="ECO:0000313" key="2">
    <source>
        <dbReference type="EMBL" id="MCV2870713.1"/>
    </source>
</evidence>
<evidence type="ECO:0000313" key="3">
    <source>
        <dbReference type="Proteomes" id="UP001652564"/>
    </source>
</evidence>
<keyword evidence="1" id="KW-0472">Membrane</keyword>
<dbReference type="RefSeq" id="WP_263737920.1">
    <property type="nucleotide sequence ID" value="NZ_JAOWKZ010000001.1"/>
</dbReference>
<name>A0ABT2ZHV3_9RHOB</name>